<evidence type="ECO:0000256" key="1">
    <source>
        <dbReference type="ARBA" id="ARBA00023015"/>
    </source>
</evidence>
<feature type="compositionally biased region" description="Basic residues" evidence="5">
    <location>
        <begin position="224"/>
        <end position="236"/>
    </location>
</feature>
<dbReference type="InterPro" id="IPR036093">
    <property type="entry name" value="NAC_dom_sf"/>
</dbReference>
<evidence type="ECO:0000256" key="3">
    <source>
        <dbReference type="ARBA" id="ARBA00023163"/>
    </source>
</evidence>
<dbReference type="Gene3D" id="2.170.150.80">
    <property type="entry name" value="NAC domain"/>
    <property type="match status" value="1"/>
</dbReference>
<dbReference type="PROSITE" id="PS51005">
    <property type="entry name" value="NAC"/>
    <property type="match status" value="1"/>
</dbReference>
<keyword evidence="4" id="KW-0539">Nucleus</keyword>
<dbReference type="Pfam" id="PF02365">
    <property type="entry name" value="NAM"/>
    <property type="match status" value="1"/>
</dbReference>
<dbReference type="GeneID" id="130465496"/>
<proteinExistence type="predicted"/>
<keyword evidence="2" id="KW-0238">DNA-binding</keyword>
<reference evidence="8" key="2">
    <citation type="submission" date="2025-08" db="UniProtKB">
        <authorList>
            <consortium name="RefSeq"/>
        </authorList>
    </citation>
    <scope>IDENTIFICATION</scope>
    <source>
        <tissue evidence="8">Leaf</tissue>
    </source>
</reference>
<evidence type="ECO:0000313" key="8">
    <source>
        <dbReference type="RefSeq" id="XP_056690254.1"/>
    </source>
</evidence>
<accession>A0ABM3R3S1</accession>
<evidence type="ECO:0000259" key="6">
    <source>
        <dbReference type="PROSITE" id="PS51005"/>
    </source>
</evidence>
<sequence>MVLEEGSPNSIFSVRSNHRNGGSQILCHHGYLARLQRCKHTKNIGRGFYSCPVWKQDYFFRYPGFRFKPTDKELFGYYLKRKVTGQSARGHTIPQLDVYKYVPGDLPRLSGSESKDSIWYFLTPNNTKYPTAERSMRPAKGGGWKIKGKDTIVYSGSRRVGYVKKSIYFTNKVTKSDWVMLEYKLMISSPRMVYLNNLTCLTKSFKLVTTGRTLKVGTGDPSRRKTGKAKKKIKFP</sequence>
<dbReference type="PANTHER" id="PTHR31744">
    <property type="entry name" value="PROTEIN CUP-SHAPED COTYLEDON 2-RELATED"/>
    <property type="match status" value="1"/>
</dbReference>
<dbReference type="InterPro" id="IPR003441">
    <property type="entry name" value="NAC-dom"/>
</dbReference>
<keyword evidence="7" id="KW-1185">Reference proteome</keyword>
<protein>
    <submittedName>
        <fullName evidence="8">NAC domain-containing protein 86-like</fullName>
    </submittedName>
</protein>
<dbReference type="RefSeq" id="XP_056690254.1">
    <property type="nucleotide sequence ID" value="XM_056834276.1"/>
</dbReference>
<name>A0ABM3R3S1_SPIOL</name>
<evidence type="ECO:0000256" key="5">
    <source>
        <dbReference type="SAM" id="MobiDB-lite"/>
    </source>
</evidence>
<dbReference type="Proteomes" id="UP000813463">
    <property type="component" value="Chromosome 1"/>
</dbReference>
<dbReference type="SUPFAM" id="SSF101941">
    <property type="entry name" value="NAC domain"/>
    <property type="match status" value="1"/>
</dbReference>
<keyword evidence="3" id="KW-0804">Transcription</keyword>
<evidence type="ECO:0000313" key="7">
    <source>
        <dbReference type="Proteomes" id="UP000813463"/>
    </source>
</evidence>
<feature type="region of interest" description="Disordered" evidence="5">
    <location>
        <begin position="216"/>
        <end position="236"/>
    </location>
</feature>
<organism evidence="7 8">
    <name type="scientific">Spinacia oleracea</name>
    <name type="common">Spinach</name>
    <dbReference type="NCBI Taxonomy" id="3562"/>
    <lineage>
        <taxon>Eukaryota</taxon>
        <taxon>Viridiplantae</taxon>
        <taxon>Streptophyta</taxon>
        <taxon>Embryophyta</taxon>
        <taxon>Tracheophyta</taxon>
        <taxon>Spermatophyta</taxon>
        <taxon>Magnoliopsida</taxon>
        <taxon>eudicotyledons</taxon>
        <taxon>Gunneridae</taxon>
        <taxon>Pentapetalae</taxon>
        <taxon>Caryophyllales</taxon>
        <taxon>Chenopodiaceae</taxon>
        <taxon>Chenopodioideae</taxon>
        <taxon>Anserineae</taxon>
        <taxon>Spinacia</taxon>
    </lineage>
</organism>
<reference evidence="7" key="1">
    <citation type="journal article" date="2021" name="Nat. Commun.">
        <title>Genomic analyses provide insights into spinach domestication and the genetic basis of agronomic traits.</title>
        <authorList>
            <person name="Cai X."/>
            <person name="Sun X."/>
            <person name="Xu C."/>
            <person name="Sun H."/>
            <person name="Wang X."/>
            <person name="Ge C."/>
            <person name="Zhang Z."/>
            <person name="Wang Q."/>
            <person name="Fei Z."/>
            <person name="Jiao C."/>
            <person name="Wang Q."/>
        </authorList>
    </citation>
    <scope>NUCLEOTIDE SEQUENCE [LARGE SCALE GENOMIC DNA]</scope>
    <source>
        <strain evidence="7">cv. Varoflay</strain>
    </source>
</reference>
<feature type="domain" description="NAC" evidence="6">
    <location>
        <begin position="61"/>
        <end position="207"/>
    </location>
</feature>
<evidence type="ECO:0000256" key="4">
    <source>
        <dbReference type="ARBA" id="ARBA00023242"/>
    </source>
</evidence>
<evidence type="ECO:0000256" key="2">
    <source>
        <dbReference type="ARBA" id="ARBA00023125"/>
    </source>
</evidence>
<keyword evidence="1" id="KW-0805">Transcription regulation</keyword>
<gene>
    <name evidence="8" type="primary">LOC130465496</name>
</gene>